<dbReference type="PANTHER" id="PTHR43562">
    <property type="entry name" value="NAPA-TYPE SODIUM/HYDROGEN ANTIPORTER"/>
    <property type="match status" value="1"/>
</dbReference>
<evidence type="ECO:0000256" key="6">
    <source>
        <dbReference type="ARBA" id="ARBA00022989"/>
    </source>
</evidence>
<feature type="transmembrane region" description="Helical" evidence="9">
    <location>
        <begin position="360"/>
        <end position="383"/>
    </location>
</feature>
<dbReference type="GO" id="GO:0015297">
    <property type="term" value="F:antiporter activity"/>
    <property type="evidence" value="ECO:0007669"/>
    <property type="project" value="UniProtKB-KW"/>
</dbReference>
<feature type="transmembrane region" description="Helical" evidence="9">
    <location>
        <begin position="268"/>
        <end position="285"/>
    </location>
</feature>
<dbReference type="Pfam" id="PF02254">
    <property type="entry name" value="TrkA_N"/>
    <property type="match status" value="1"/>
</dbReference>
<dbReference type="InterPro" id="IPR036721">
    <property type="entry name" value="RCK_C_sf"/>
</dbReference>
<comment type="caution">
    <text evidence="11">The sequence shown here is derived from an EMBL/GenBank/DDBJ whole genome shotgun (WGS) entry which is preliminary data.</text>
</comment>
<dbReference type="InterPro" id="IPR006037">
    <property type="entry name" value="RCK_C"/>
</dbReference>
<keyword evidence="6 9" id="KW-1133">Transmembrane helix</keyword>
<dbReference type="STRING" id="1423730.FC75_GL001469"/>
<dbReference type="PROSITE" id="PS51202">
    <property type="entry name" value="RCK_C"/>
    <property type="match status" value="1"/>
</dbReference>
<dbReference type="Pfam" id="PF00999">
    <property type="entry name" value="Na_H_Exchanger"/>
    <property type="match status" value="1"/>
</dbReference>
<feature type="domain" description="RCK C-terminal" evidence="10">
    <location>
        <begin position="525"/>
        <end position="605"/>
    </location>
</feature>
<dbReference type="GO" id="GO:0006813">
    <property type="term" value="P:potassium ion transport"/>
    <property type="evidence" value="ECO:0007669"/>
    <property type="project" value="InterPro"/>
</dbReference>
<dbReference type="Proteomes" id="UP000050865">
    <property type="component" value="Unassembled WGS sequence"/>
</dbReference>
<dbReference type="SUPFAM" id="SSF116726">
    <property type="entry name" value="TrkA C-terminal domain-like"/>
    <property type="match status" value="1"/>
</dbReference>
<keyword evidence="12" id="KW-1185">Reference proteome</keyword>
<dbReference type="GO" id="GO:1902600">
    <property type="term" value="P:proton transmembrane transport"/>
    <property type="evidence" value="ECO:0007669"/>
    <property type="project" value="InterPro"/>
</dbReference>
<feature type="transmembrane region" description="Helical" evidence="9">
    <location>
        <begin position="325"/>
        <end position="348"/>
    </location>
</feature>
<evidence type="ECO:0000256" key="1">
    <source>
        <dbReference type="ARBA" id="ARBA00004141"/>
    </source>
</evidence>
<feature type="transmembrane region" description="Helical" evidence="9">
    <location>
        <begin position="119"/>
        <end position="141"/>
    </location>
</feature>
<evidence type="ECO:0000256" key="2">
    <source>
        <dbReference type="ARBA" id="ARBA00005551"/>
    </source>
</evidence>
<comment type="similarity">
    <text evidence="2">Belongs to the monovalent cation:proton antiporter 2 (CPA2) transporter (TC 2.A.37) family.</text>
</comment>
<dbReference type="RefSeq" id="WP_056989347.1">
    <property type="nucleotide sequence ID" value="NZ_AYZJ01000028.1"/>
</dbReference>
<dbReference type="EMBL" id="AYZJ01000028">
    <property type="protein sequence ID" value="KRN23271.1"/>
    <property type="molecule type" value="Genomic_DNA"/>
</dbReference>
<evidence type="ECO:0000256" key="9">
    <source>
        <dbReference type="SAM" id="Phobius"/>
    </source>
</evidence>
<feature type="transmembrane region" description="Helical" evidence="9">
    <location>
        <begin position="297"/>
        <end position="319"/>
    </location>
</feature>
<dbReference type="PANTHER" id="PTHR43562:SF1">
    <property type="entry name" value="NA(+)_H(+) ANTIPORTER YJBQ-RELATED"/>
    <property type="match status" value="1"/>
</dbReference>
<evidence type="ECO:0000259" key="10">
    <source>
        <dbReference type="PROSITE" id="PS51202"/>
    </source>
</evidence>
<accession>A0A0R2FD73</accession>
<evidence type="ECO:0000256" key="4">
    <source>
        <dbReference type="ARBA" id="ARBA00022449"/>
    </source>
</evidence>
<comment type="subcellular location">
    <subcellularLocation>
        <location evidence="1">Membrane</location>
        <topology evidence="1">Multi-pass membrane protein</topology>
    </subcellularLocation>
</comment>
<dbReference type="GO" id="GO:0016020">
    <property type="term" value="C:membrane"/>
    <property type="evidence" value="ECO:0007669"/>
    <property type="project" value="UniProtKB-SubCell"/>
</dbReference>
<dbReference type="GO" id="GO:0008324">
    <property type="term" value="F:monoatomic cation transmembrane transporter activity"/>
    <property type="evidence" value="ECO:0007669"/>
    <property type="project" value="InterPro"/>
</dbReference>
<dbReference type="Gene3D" id="3.40.50.720">
    <property type="entry name" value="NAD(P)-binding Rossmann-like Domain"/>
    <property type="match status" value="1"/>
</dbReference>
<reference evidence="11 12" key="1">
    <citation type="journal article" date="2015" name="Genome Announc.">
        <title>Expanding the biotechnology potential of lactobacilli through comparative genomics of 213 strains and associated genera.</title>
        <authorList>
            <person name="Sun Z."/>
            <person name="Harris H.M."/>
            <person name="McCann A."/>
            <person name="Guo C."/>
            <person name="Argimon S."/>
            <person name="Zhang W."/>
            <person name="Yang X."/>
            <person name="Jeffery I.B."/>
            <person name="Cooney J.C."/>
            <person name="Kagawa T.F."/>
            <person name="Liu W."/>
            <person name="Song Y."/>
            <person name="Salvetti E."/>
            <person name="Wrobel A."/>
            <person name="Rasinkangas P."/>
            <person name="Parkhill J."/>
            <person name="Rea M.C."/>
            <person name="O'Sullivan O."/>
            <person name="Ritari J."/>
            <person name="Douillard F.P."/>
            <person name="Paul Ross R."/>
            <person name="Yang R."/>
            <person name="Briner A.E."/>
            <person name="Felis G.E."/>
            <person name="de Vos W.M."/>
            <person name="Barrangou R."/>
            <person name="Klaenhammer T.R."/>
            <person name="Caufield P.W."/>
            <person name="Cui Y."/>
            <person name="Zhang H."/>
            <person name="O'Toole P.W."/>
        </authorList>
    </citation>
    <scope>NUCLEOTIDE SEQUENCE [LARGE SCALE GENOMIC DNA]</scope>
    <source>
        <strain evidence="11 12">DSM 22697</strain>
    </source>
</reference>
<feature type="transmembrane region" description="Helical" evidence="9">
    <location>
        <begin position="153"/>
        <end position="172"/>
    </location>
</feature>
<keyword evidence="5 9" id="KW-0812">Transmembrane</keyword>
<dbReference type="Gene3D" id="1.20.1530.20">
    <property type="match status" value="1"/>
</dbReference>
<protein>
    <submittedName>
        <fullName evidence="11">Na H antiporter</fullName>
    </submittedName>
</protein>
<dbReference type="InterPro" id="IPR003148">
    <property type="entry name" value="RCK_N"/>
</dbReference>
<evidence type="ECO:0000256" key="8">
    <source>
        <dbReference type="ARBA" id="ARBA00023136"/>
    </source>
</evidence>
<keyword evidence="8 9" id="KW-0472">Membrane</keyword>
<dbReference type="InterPro" id="IPR038770">
    <property type="entry name" value="Na+/solute_symporter_sf"/>
</dbReference>
<dbReference type="SUPFAM" id="SSF51735">
    <property type="entry name" value="NAD(P)-binding Rossmann-fold domains"/>
    <property type="match status" value="1"/>
</dbReference>
<evidence type="ECO:0000256" key="5">
    <source>
        <dbReference type="ARBA" id="ARBA00022692"/>
    </source>
</evidence>
<keyword evidence="3" id="KW-0813">Transport</keyword>
<evidence type="ECO:0000256" key="7">
    <source>
        <dbReference type="ARBA" id="ARBA00023065"/>
    </source>
</evidence>
<dbReference type="InterPro" id="IPR036291">
    <property type="entry name" value="NAD(P)-bd_dom_sf"/>
</dbReference>
<evidence type="ECO:0000313" key="12">
    <source>
        <dbReference type="Proteomes" id="UP000050865"/>
    </source>
</evidence>
<feature type="transmembrane region" description="Helical" evidence="9">
    <location>
        <begin position="184"/>
        <end position="201"/>
    </location>
</feature>
<dbReference type="AlphaFoldDB" id="A0A0R2FD73"/>
<feature type="transmembrane region" description="Helical" evidence="9">
    <location>
        <begin position="57"/>
        <end position="79"/>
    </location>
</feature>
<dbReference type="Gene3D" id="3.30.70.1450">
    <property type="entry name" value="Regulator of K+ conductance, C-terminal domain"/>
    <property type="match status" value="1"/>
</dbReference>
<keyword evidence="4" id="KW-0050">Antiport</keyword>
<sequence>MQSISLLVVLFAALLTPLLMAKFNIHSLPTAVAEIIVGIILGKSLLGWVISNDVLEELRTLGVIVLIFLSGMEIDFSLFKPQKHRDGKIGVAPLAFLSYGSIVVMALLVAWVLDLIGLYSHIVFAAIIFATVALGVVIAALKEKELLSKPFGQTMLLLAALGEVLPLIALTVYQNINGTSSRSVWLLLLIFLAAIFLLLRFRKPYQWFAEIDKSTTQLDIRLAFFLIVTLVTIAESVGAENILGAFLAGMVMKLLRPREETEDKLTSIGYGFFIPIFFIMTGANMNLRAMFKDPASLALIPVLLVGFFAAKALLLPLLLTRFRKHNALAGTLLTSTTITLVIPALSVGKSLGIISSTQSAAFTLAAVITCIVSPILFNTFYVAEKDDIKKTRVHIIGANLMTVPIVQQLSKGLYDVQLYTDDPVKFKTYNSEAPVTLLSDVTAPTLQAAEVFDADIIVLAHFDEDKNFAVAELALAAKVPRIIARFDAKNATDARYDELAAQGVEVYNTFETNIAMLRSLIETPSTLKILQDTTAGIFEIVVNNRRFAGLEVKNLPYVNDITISQIFRGDHFIAPHGDTQLHLGDHIIFSGDKAQIGQMRAEFEKVN</sequence>
<organism evidence="11 12">
    <name type="scientific">Lacticaseibacillus camelliae DSM 22697 = JCM 13995</name>
    <dbReference type="NCBI Taxonomy" id="1423730"/>
    <lineage>
        <taxon>Bacteria</taxon>
        <taxon>Bacillati</taxon>
        <taxon>Bacillota</taxon>
        <taxon>Bacilli</taxon>
        <taxon>Lactobacillales</taxon>
        <taxon>Lactobacillaceae</taxon>
        <taxon>Lacticaseibacillus</taxon>
    </lineage>
</organism>
<feature type="transmembrane region" description="Helical" evidence="9">
    <location>
        <begin position="91"/>
        <end position="113"/>
    </location>
</feature>
<proteinExistence type="inferred from homology"/>
<keyword evidence="7" id="KW-0406">Ion transport</keyword>
<dbReference type="PATRIC" id="fig|1423730.4.peg.1541"/>
<dbReference type="InterPro" id="IPR006153">
    <property type="entry name" value="Cation/H_exchanger_TM"/>
</dbReference>
<evidence type="ECO:0000313" key="11">
    <source>
        <dbReference type="EMBL" id="KRN23271.1"/>
    </source>
</evidence>
<gene>
    <name evidence="11" type="ORF">FC75_GL001469</name>
</gene>
<evidence type="ECO:0000256" key="3">
    <source>
        <dbReference type="ARBA" id="ARBA00022448"/>
    </source>
</evidence>
<name>A0A0R2FD73_9LACO</name>
<feature type="transmembrane region" description="Helical" evidence="9">
    <location>
        <begin position="222"/>
        <end position="248"/>
    </location>
</feature>
<dbReference type="Pfam" id="PF02080">
    <property type="entry name" value="TrkA_C"/>
    <property type="match status" value="1"/>
</dbReference>